<protein>
    <submittedName>
        <fullName evidence="1">Uncharacterized protein</fullName>
    </submittedName>
</protein>
<sequence length="341" mass="38499">MDVLKAQTPAICKQCEKEIKTETWRCVPCDRLFHPSCHKLHKVYNSGNELIPCKGKTEIVAVKGTSTTEVCLTSERGRERKLSGKSKEVECQLDTLDGKIDASYKIIKEIKDDIIGKSLIKNTTWEAIKEEMHRVMDEIQIWKETKLKSLVEKAVRNEIQKVTNILPPTSSCNMDAGKMKSYSEAASNGREAVIIIRPKEEDASSSEITKRDIKNKIDVSKMGVGITKMKKVTKGAIVVGCENKTQVERLKDKVLKDLGETYVIQAPTKKKLKIKIFGVSKEDTVIEQEFWKKIEEQNGFRKDSIKGRIVHILSITGFQRAAITAEVNAETHKQILIAQKK</sequence>
<dbReference type="PaxDb" id="67767-A0A0J7K247"/>
<dbReference type="Proteomes" id="UP000036403">
    <property type="component" value="Unassembled WGS sequence"/>
</dbReference>
<proteinExistence type="predicted"/>
<reference evidence="1 2" key="1">
    <citation type="submission" date="2015-04" db="EMBL/GenBank/DDBJ databases">
        <title>Lasius niger genome sequencing.</title>
        <authorList>
            <person name="Konorov E.A."/>
            <person name="Nikitin M.A."/>
            <person name="Kirill M.V."/>
            <person name="Chang P."/>
        </authorList>
    </citation>
    <scope>NUCLEOTIDE SEQUENCE [LARGE SCALE GENOMIC DNA]</scope>
    <source>
        <tissue evidence="1">Whole</tissue>
    </source>
</reference>
<dbReference type="AlphaFoldDB" id="A0A0J7K247"/>
<dbReference type="OrthoDB" id="7554073at2759"/>
<dbReference type="InterPro" id="IPR046349">
    <property type="entry name" value="C1-like_sf"/>
</dbReference>
<gene>
    <name evidence="1" type="ORF">RF55_17881</name>
</gene>
<evidence type="ECO:0000313" key="2">
    <source>
        <dbReference type="Proteomes" id="UP000036403"/>
    </source>
</evidence>
<dbReference type="EMBL" id="LBMM01016608">
    <property type="protein sequence ID" value="KMQ84369.1"/>
    <property type="molecule type" value="Genomic_DNA"/>
</dbReference>
<comment type="caution">
    <text evidence="1">The sequence shown here is derived from an EMBL/GenBank/DDBJ whole genome shotgun (WGS) entry which is preliminary data.</text>
</comment>
<keyword evidence="2" id="KW-1185">Reference proteome</keyword>
<evidence type="ECO:0000313" key="1">
    <source>
        <dbReference type="EMBL" id="KMQ84369.1"/>
    </source>
</evidence>
<dbReference type="SUPFAM" id="SSF57889">
    <property type="entry name" value="Cysteine-rich domain"/>
    <property type="match status" value="1"/>
</dbReference>
<accession>A0A0J7K247</accession>
<organism evidence="1 2">
    <name type="scientific">Lasius niger</name>
    <name type="common">Black garden ant</name>
    <dbReference type="NCBI Taxonomy" id="67767"/>
    <lineage>
        <taxon>Eukaryota</taxon>
        <taxon>Metazoa</taxon>
        <taxon>Ecdysozoa</taxon>
        <taxon>Arthropoda</taxon>
        <taxon>Hexapoda</taxon>
        <taxon>Insecta</taxon>
        <taxon>Pterygota</taxon>
        <taxon>Neoptera</taxon>
        <taxon>Endopterygota</taxon>
        <taxon>Hymenoptera</taxon>
        <taxon>Apocrita</taxon>
        <taxon>Aculeata</taxon>
        <taxon>Formicoidea</taxon>
        <taxon>Formicidae</taxon>
        <taxon>Formicinae</taxon>
        <taxon>Lasius</taxon>
        <taxon>Lasius</taxon>
    </lineage>
</organism>
<name>A0A0J7K247_LASNI</name>